<sequence length="611" mass="68136">MGDVAVAVAVVVPTAVVLIIITIITTLTAAAAPLSFNFTDQICSDAAVKLYGYASCAGPAVQLTPFEYWATGQARHPRPMHLWDRSTGQLANFTTDFTFAIDNNNGSWKCDGLAFFLAPHDYVTPAHADSGRLGLVHGNFTYNSTAAGPSGAFLAVEFDTYNDAWDTWHDGLSHVGIDVDSMQSVASKRWRSHVDGRTTTWVRVSYEAKKKKLCVVYNTTTVEEETLCYGVDLRDYLPEWVVLGFSASTAVAALAWWMVPARVFSRRIYVFAVKKKEREEENGWKEEDEEFSGIPLLRRRLDRSKHSIDEGAKSVPLAELKRATKNFSELIGRGGFGMVYKGQLASGQLIAAKKVPLDGAAIEGFMAELVIITQLRHKNLVRLLGWSNNLEESCYYLIYEYMENRSLDLHLYGDGNGQFTMGSVKLDWEKRYRIVKGLANALSYLQAGGDGKSVLHGDVKSSNVLLDSEFNTKLGDFGLARVVDQDMRSHAEHGGTPAYMAPERADQRRAALESDTYSFGVVALEVASGRRAVVLKEHIVRWVWEIYGRGNVFEAVDPRLEGEFDRDEMQRLLMVGLHCAHPNRTRRLSIQDALRVLSDTKLPLRNFNLPL</sequence>
<dbReference type="InterPro" id="IPR013320">
    <property type="entry name" value="ConA-like_dom_sf"/>
</dbReference>
<dbReference type="InterPro" id="IPR000719">
    <property type="entry name" value="Prot_kinase_dom"/>
</dbReference>
<dbReference type="GO" id="GO:0002229">
    <property type="term" value="P:defense response to oomycetes"/>
    <property type="evidence" value="ECO:0007669"/>
    <property type="project" value="UniProtKB-ARBA"/>
</dbReference>
<dbReference type="InterPro" id="IPR019825">
    <property type="entry name" value="Lectin_legB_Mn/Ca_BS"/>
</dbReference>
<comment type="subcellular location">
    <subcellularLocation>
        <location evidence="1">Cell membrane</location>
        <topology evidence="1">Single-pass type I membrane protein</topology>
    </subcellularLocation>
</comment>
<dbReference type="Proteomes" id="UP001154282">
    <property type="component" value="Unassembled WGS sequence"/>
</dbReference>
<dbReference type="PROSITE" id="PS00107">
    <property type="entry name" value="PROTEIN_KINASE_ATP"/>
    <property type="match status" value="1"/>
</dbReference>
<evidence type="ECO:0000256" key="19">
    <source>
        <dbReference type="PROSITE-ProRule" id="PRU10141"/>
    </source>
</evidence>
<dbReference type="EC" id="2.7.11.1" evidence="5"/>
<keyword evidence="23" id="KW-1185">Reference proteome</keyword>
<proteinExistence type="inferred from homology"/>
<evidence type="ECO:0000256" key="13">
    <source>
        <dbReference type="ARBA" id="ARBA00022777"/>
    </source>
</evidence>
<dbReference type="EMBL" id="CAMGYJ010000008">
    <property type="protein sequence ID" value="CAI0454640.1"/>
    <property type="molecule type" value="Genomic_DNA"/>
</dbReference>
<evidence type="ECO:0000259" key="21">
    <source>
        <dbReference type="PROSITE" id="PS50011"/>
    </source>
</evidence>
<dbReference type="Pfam" id="PF00139">
    <property type="entry name" value="Lectin_legB"/>
    <property type="match status" value="1"/>
</dbReference>
<comment type="similarity">
    <text evidence="2">Belongs to the leguminous lectin family.</text>
</comment>
<evidence type="ECO:0000313" key="22">
    <source>
        <dbReference type="EMBL" id="CAI0454640.1"/>
    </source>
</evidence>
<evidence type="ECO:0000256" key="9">
    <source>
        <dbReference type="ARBA" id="ARBA00022692"/>
    </source>
</evidence>
<keyword evidence="13" id="KW-0418">Kinase</keyword>
<evidence type="ECO:0000256" key="12">
    <source>
        <dbReference type="ARBA" id="ARBA00022741"/>
    </source>
</evidence>
<comment type="caution">
    <text evidence="22">The sequence shown here is derived from an EMBL/GenBank/DDBJ whole genome shotgun (WGS) entry which is preliminary data.</text>
</comment>
<keyword evidence="6" id="KW-1003">Cell membrane</keyword>
<dbReference type="PROSITE" id="PS00307">
    <property type="entry name" value="LECTIN_LEGUME_BETA"/>
    <property type="match status" value="1"/>
</dbReference>
<evidence type="ECO:0000256" key="4">
    <source>
        <dbReference type="ARBA" id="ARBA00010217"/>
    </source>
</evidence>
<organism evidence="22 23">
    <name type="scientific">Linum tenue</name>
    <dbReference type="NCBI Taxonomy" id="586396"/>
    <lineage>
        <taxon>Eukaryota</taxon>
        <taxon>Viridiplantae</taxon>
        <taxon>Streptophyta</taxon>
        <taxon>Embryophyta</taxon>
        <taxon>Tracheophyta</taxon>
        <taxon>Spermatophyta</taxon>
        <taxon>Magnoliopsida</taxon>
        <taxon>eudicotyledons</taxon>
        <taxon>Gunneridae</taxon>
        <taxon>Pentapetalae</taxon>
        <taxon>rosids</taxon>
        <taxon>fabids</taxon>
        <taxon>Malpighiales</taxon>
        <taxon>Linaceae</taxon>
        <taxon>Linum</taxon>
    </lineage>
</organism>
<keyword evidence="12 19" id="KW-0547">Nucleotide-binding</keyword>
<feature type="non-terminal residue" evidence="22">
    <location>
        <position position="611"/>
    </location>
</feature>
<evidence type="ECO:0000256" key="10">
    <source>
        <dbReference type="ARBA" id="ARBA00022729"/>
    </source>
</evidence>
<accession>A0AAV0N808</accession>
<dbReference type="InterPro" id="IPR001220">
    <property type="entry name" value="Legume_lectin_dom"/>
</dbReference>
<dbReference type="GO" id="GO:0030246">
    <property type="term" value="F:carbohydrate binding"/>
    <property type="evidence" value="ECO:0007669"/>
    <property type="project" value="UniProtKB-KW"/>
</dbReference>
<dbReference type="AlphaFoldDB" id="A0AAV0N808"/>
<dbReference type="GO" id="GO:0005886">
    <property type="term" value="C:plasma membrane"/>
    <property type="evidence" value="ECO:0007669"/>
    <property type="project" value="UniProtKB-SubCell"/>
</dbReference>
<dbReference type="SMART" id="SM00220">
    <property type="entry name" value="S_TKc"/>
    <property type="match status" value="1"/>
</dbReference>
<keyword evidence="15 20" id="KW-1133">Transmembrane helix</keyword>
<evidence type="ECO:0000256" key="6">
    <source>
        <dbReference type="ARBA" id="ARBA00022475"/>
    </source>
</evidence>
<comment type="similarity">
    <text evidence="3">In the N-terminal section; belongs to the leguminous lectin family.</text>
</comment>
<keyword evidence="16 20" id="KW-0472">Membrane</keyword>
<keyword evidence="11" id="KW-0430">Lectin</keyword>
<evidence type="ECO:0000256" key="14">
    <source>
        <dbReference type="ARBA" id="ARBA00022840"/>
    </source>
</evidence>
<keyword evidence="8" id="KW-0808">Transferase</keyword>
<gene>
    <name evidence="22" type="ORF">LITE_LOCUS32051</name>
</gene>
<evidence type="ECO:0000256" key="15">
    <source>
        <dbReference type="ARBA" id="ARBA00022989"/>
    </source>
</evidence>
<evidence type="ECO:0000256" key="8">
    <source>
        <dbReference type="ARBA" id="ARBA00022679"/>
    </source>
</evidence>
<evidence type="ECO:0000256" key="1">
    <source>
        <dbReference type="ARBA" id="ARBA00004251"/>
    </source>
</evidence>
<evidence type="ECO:0000256" key="17">
    <source>
        <dbReference type="ARBA" id="ARBA00023170"/>
    </source>
</evidence>
<feature type="transmembrane region" description="Helical" evidence="20">
    <location>
        <begin position="6"/>
        <end position="32"/>
    </location>
</feature>
<comment type="similarity">
    <text evidence="4">In the C-terminal section; belongs to the protein kinase superfamily. Ser/Thr protein kinase family.</text>
</comment>
<keyword evidence="18" id="KW-0325">Glycoprotein</keyword>
<dbReference type="CDD" id="cd06899">
    <property type="entry name" value="lectin_legume_LecRK_Arcelin_ConA"/>
    <property type="match status" value="1"/>
</dbReference>
<dbReference type="PROSITE" id="PS00108">
    <property type="entry name" value="PROTEIN_KINASE_ST"/>
    <property type="match status" value="1"/>
</dbReference>
<protein>
    <recommendedName>
        <fullName evidence="5">non-specific serine/threonine protein kinase</fullName>
        <ecNumber evidence="5">2.7.11.1</ecNumber>
    </recommendedName>
</protein>
<keyword evidence="14 19" id="KW-0067">ATP-binding</keyword>
<reference evidence="22" key="1">
    <citation type="submission" date="2022-08" db="EMBL/GenBank/DDBJ databases">
        <authorList>
            <person name="Gutierrez-Valencia J."/>
        </authorList>
    </citation>
    <scope>NUCLEOTIDE SEQUENCE</scope>
</reference>
<dbReference type="InterPro" id="IPR017441">
    <property type="entry name" value="Protein_kinase_ATP_BS"/>
</dbReference>
<name>A0AAV0N808_9ROSI</name>
<evidence type="ECO:0000313" key="23">
    <source>
        <dbReference type="Proteomes" id="UP001154282"/>
    </source>
</evidence>
<keyword evidence="10" id="KW-0732">Signal</keyword>
<dbReference type="Pfam" id="PF00069">
    <property type="entry name" value="Pkinase"/>
    <property type="match status" value="1"/>
</dbReference>
<evidence type="ECO:0000256" key="5">
    <source>
        <dbReference type="ARBA" id="ARBA00012513"/>
    </source>
</evidence>
<dbReference type="Gene3D" id="3.30.200.20">
    <property type="entry name" value="Phosphorylase Kinase, domain 1"/>
    <property type="match status" value="1"/>
</dbReference>
<dbReference type="PANTHER" id="PTHR27007">
    <property type="match status" value="1"/>
</dbReference>
<keyword evidence="17" id="KW-0675">Receptor</keyword>
<dbReference type="Gene3D" id="1.10.510.10">
    <property type="entry name" value="Transferase(Phosphotransferase) domain 1"/>
    <property type="match status" value="1"/>
</dbReference>
<dbReference type="FunFam" id="1.10.510.10:FF:000240">
    <property type="entry name" value="Lectin-domain containing receptor kinase A4.3"/>
    <property type="match status" value="1"/>
</dbReference>
<evidence type="ECO:0000256" key="18">
    <source>
        <dbReference type="ARBA" id="ARBA00023180"/>
    </source>
</evidence>
<dbReference type="GO" id="GO:0005524">
    <property type="term" value="F:ATP binding"/>
    <property type="evidence" value="ECO:0007669"/>
    <property type="project" value="UniProtKB-UniRule"/>
</dbReference>
<dbReference type="PROSITE" id="PS50011">
    <property type="entry name" value="PROTEIN_KINASE_DOM"/>
    <property type="match status" value="1"/>
</dbReference>
<keyword evidence="7" id="KW-0723">Serine/threonine-protein kinase</keyword>
<evidence type="ECO:0000256" key="11">
    <source>
        <dbReference type="ARBA" id="ARBA00022734"/>
    </source>
</evidence>
<dbReference type="InterPro" id="IPR050528">
    <property type="entry name" value="L-type_Lectin-RKs"/>
</dbReference>
<evidence type="ECO:0000256" key="7">
    <source>
        <dbReference type="ARBA" id="ARBA00022527"/>
    </source>
</evidence>
<evidence type="ECO:0000256" key="20">
    <source>
        <dbReference type="SAM" id="Phobius"/>
    </source>
</evidence>
<dbReference type="SUPFAM" id="SSF49899">
    <property type="entry name" value="Concanavalin A-like lectins/glucanases"/>
    <property type="match status" value="1"/>
</dbReference>
<dbReference type="Gene3D" id="2.60.120.200">
    <property type="match status" value="1"/>
</dbReference>
<evidence type="ECO:0000256" key="3">
    <source>
        <dbReference type="ARBA" id="ARBA00008536"/>
    </source>
</evidence>
<evidence type="ECO:0000256" key="2">
    <source>
        <dbReference type="ARBA" id="ARBA00007606"/>
    </source>
</evidence>
<dbReference type="GO" id="GO:0004674">
    <property type="term" value="F:protein serine/threonine kinase activity"/>
    <property type="evidence" value="ECO:0007669"/>
    <property type="project" value="UniProtKB-KW"/>
</dbReference>
<evidence type="ECO:0000256" key="16">
    <source>
        <dbReference type="ARBA" id="ARBA00023136"/>
    </source>
</evidence>
<feature type="binding site" evidence="19">
    <location>
        <position position="354"/>
    </location>
    <ligand>
        <name>ATP</name>
        <dbReference type="ChEBI" id="CHEBI:30616"/>
    </ligand>
</feature>
<dbReference type="InterPro" id="IPR011009">
    <property type="entry name" value="Kinase-like_dom_sf"/>
</dbReference>
<dbReference type="SUPFAM" id="SSF56112">
    <property type="entry name" value="Protein kinase-like (PK-like)"/>
    <property type="match status" value="1"/>
</dbReference>
<dbReference type="InterPro" id="IPR008271">
    <property type="entry name" value="Ser/Thr_kinase_AS"/>
</dbReference>
<feature type="domain" description="Protein kinase" evidence="21">
    <location>
        <begin position="325"/>
        <end position="602"/>
    </location>
</feature>
<keyword evidence="9 20" id="KW-0812">Transmembrane</keyword>